<dbReference type="EC" id="2.3.1.101" evidence="3"/>
<comment type="subunit">
    <text evidence="3">Homotetramer.</text>
</comment>
<evidence type="ECO:0000256" key="3">
    <source>
        <dbReference type="HAMAP-Rule" id="MF_00579"/>
    </source>
</evidence>
<dbReference type="GO" id="GO:0030270">
    <property type="term" value="F:formylmethanofuran-tetrahydromethanopterin N-formyltransferase activity"/>
    <property type="evidence" value="ECO:0007669"/>
    <property type="project" value="UniProtKB-UniRule"/>
</dbReference>
<feature type="compositionally biased region" description="Low complexity" evidence="4">
    <location>
        <begin position="313"/>
        <end position="325"/>
    </location>
</feature>
<dbReference type="SUPFAM" id="SSF55112">
    <property type="entry name" value="Formylmethanofuran:tetrahydromethanopterin formyltransferase"/>
    <property type="match status" value="2"/>
</dbReference>
<organism evidence="7 8">
    <name type="scientific">Paraburkholderia solisilvae</name>
    <dbReference type="NCBI Taxonomy" id="624376"/>
    <lineage>
        <taxon>Bacteria</taxon>
        <taxon>Pseudomonadati</taxon>
        <taxon>Pseudomonadota</taxon>
        <taxon>Betaproteobacteria</taxon>
        <taxon>Burkholderiales</taxon>
        <taxon>Burkholderiaceae</taxon>
        <taxon>Paraburkholderia</taxon>
    </lineage>
</organism>
<name>A0A6J5DM82_9BURK</name>
<feature type="region of interest" description="Disordered" evidence="4">
    <location>
        <begin position="313"/>
        <end position="348"/>
    </location>
</feature>
<sequence>MRIDGTLIDDTFAEAFPMKATRLVITAHTPTWARAAAQSLCGFATSVIDCGCEAGIEREIDAADTPDGRPGIAVLMFAVSSKELAKQIMRRVGQCVLTCPTTAVYSGIDPHTSRAPLSDLAPLGGALRFFGDGWQIAKMLGDTRYWRVPVMDGEFVCEESTVTVKAVGGGNLLLLARDIDHALAAAEAAVAAMHQLPNVITPFPGGVVRSGSKIGSKYAGAVASTNDPFCPTLVGVAKRTELTAEVGCVLEIVIDGLTDADVGAAMTAGIAAASRAGGVLRISAGNYGGKLGPYHFHLRELAASIGTAAAVAAAGPRAGSQSGPQSDPPSGPQAGDGTPGPDDGGSTR</sequence>
<dbReference type="NCBIfam" id="NF002554">
    <property type="entry name" value="PRK02114.1"/>
    <property type="match status" value="1"/>
</dbReference>
<keyword evidence="3" id="KW-0554">One-carbon metabolism</keyword>
<feature type="domain" description="Formylmethanofuran: tetrahydromethanopterin formyltransferase Ftr C-terminal" evidence="6">
    <location>
        <begin position="153"/>
        <end position="301"/>
    </location>
</feature>
<dbReference type="Proteomes" id="UP000494329">
    <property type="component" value="Unassembled WGS sequence"/>
</dbReference>
<dbReference type="InterPro" id="IPR022667">
    <property type="entry name" value="ForMFR_H4MPT_ForTrfase_N"/>
</dbReference>
<evidence type="ECO:0000313" key="7">
    <source>
        <dbReference type="EMBL" id="CAB3753936.1"/>
    </source>
</evidence>
<evidence type="ECO:0000259" key="6">
    <source>
        <dbReference type="Pfam" id="PF02741"/>
    </source>
</evidence>
<reference evidence="7 8" key="1">
    <citation type="submission" date="2020-04" db="EMBL/GenBank/DDBJ databases">
        <authorList>
            <person name="De Canck E."/>
        </authorList>
    </citation>
    <scope>NUCLEOTIDE SEQUENCE [LARGE SCALE GENOMIC DNA]</scope>
    <source>
        <strain evidence="7 8">LMG 29739</strain>
    </source>
</reference>
<dbReference type="HAMAP" id="MF_00579">
    <property type="entry name" value="FTR"/>
    <property type="match status" value="1"/>
</dbReference>
<dbReference type="UniPathway" id="UPA00562">
    <property type="reaction ID" value="UER00704"/>
</dbReference>
<evidence type="ECO:0000256" key="4">
    <source>
        <dbReference type="SAM" id="MobiDB-lite"/>
    </source>
</evidence>
<dbReference type="GO" id="GO:0006730">
    <property type="term" value="P:one-carbon metabolic process"/>
    <property type="evidence" value="ECO:0007669"/>
    <property type="project" value="UniProtKB-UniRule"/>
</dbReference>
<comment type="subcellular location">
    <subcellularLocation>
        <location evidence="3">Cytoplasm</location>
    </subcellularLocation>
</comment>
<dbReference type="InterPro" id="IPR014053">
    <property type="entry name" value="ForMFR_H4MPT_ForTrfase"/>
</dbReference>
<comment type="function">
    <text evidence="3">Catalyzes the transfer of a formyl group from 5-formyl tetrahydromethanopterin (5-formyl-H(4)MPT) to methanofuran (MFR) to produce formylmethanofuran (formyl-MFR) and tetrahydromethanopterin (H(4)MPT).</text>
</comment>
<dbReference type="GO" id="GO:0005737">
    <property type="term" value="C:cytoplasm"/>
    <property type="evidence" value="ECO:0007669"/>
    <property type="project" value="UniProtKB-SubCell"/>
</dbReference>
<dbReference type="PIRSF" id="PIRSF006414">
    <property type="entry name" value="Ftr_formyl_trnsf"/>
    <property type="match status" value="1"/>
</dbReference>
<dbReference type="GO" id="GO:0016787">
    <property type="term" value="F:hydrolase activity"/>
    <property type="evidence" value="ECO:0007669"/>
    <property type="project" value="UniProtKB-KW"/>
</dbReference>
<proteinExistence type="inferred from homology"/>
<comment type="pathway">
    <text evidence="3">One-carbon metabolism; formaldehyde degradation; formate from formaldehyde (H(4)MPT route): step 4/5.</text>
</comment>
<comment type="catalytic activity">
    <reaction evidence="3">
        <text>N-formylmethanofuran + 5,6,7,8-tetrahydromethanopterin + H(+) = N(5)-formyl-5,6,7,8-tetrahydromethanopterin + methanofuran</text>
        <dbReference type="Rhea" id="RHEA:18061"/>
        <dbReference type="ChEBI" id="CHEBI:15378"/>
        <dbReference type="ChEBI" id="CHEBI:57727"/>
        <dbReference type="ChEBI" id="CHEBI:58018"/>
        <dbReference type="ChEBI" id="CHEBI:58103"/>
        <dbReference type="ChEBI" id="CHEBI:58151"/>
        <dbReference type="EC" id="2.3.1.101"/>
    </reaction>
</comment>
<dbReference type="AlphaFoldDB" id="A0A6J5DM82"/>
<dbReference type="NCBIfam" id="TIGR03119">
    <property type="entry name" value="one_C_fhcD"/>
    <property type="match status" value="1"/>
</dbReference>
<dbReference type="EMBL" id="CADIKF010000011">
    <property type="protein sequence ID" value="CAB3753936.1"/>
    <property type="molecule type" value="Genomic_DNA"/>
</dbReference>
<comment type="similarity">
    <text evidence="1 3">Belongs to the FTR family.</text>
</comment>
<dbReference type="Pfam" id="PF02741">
    <property type="entry name" value="FTR_C"/>
    <property type="match status" value="1"/>
</dbReference>
<dbReference type="Gene3D" id="3.30.70.520">
    <property type="match status" value="2"/>
</dbReference>
<keyword evidence="8" id="KW-1185">Reference proteome</keyword>
<dbReference type="InterPro" id="IPR023447">
    <property type="entry name" value="ForMFR_H4MPT_ForTrfase_fd-like"/>
</dbReference>
<keyword evidence="3" id="KW-0963">Cytoplasm</keyword>
<dbReference type="RefSeq" id="WP_175110575.1">
    <property type="nucleotide sequence ID" value="NZ_CADIKF010000011.1"/>
</dbReference>
<keyword evidence="7" id="KW-0378">Hydrolase</keyword>
<dbReference type="InterPro" id="IPR002770">
    <property type="entry name" value="ForMFR_H4MPT_ForTrfase_C"/>
</dbReference>
<feature type="compositionally biased region" description="Low complexity" evidence="4">
    <location>
        <begin position="332"/>
        <end position="341"/>
    </location>
</feature>
<dbReference type="Pfam" id="PF01913">
    <property type="entry name" value="FTR"/>
    <property type="match status" value="1"/>
</dbReference>
<keyword evidence="2 3" id="KW-0808">Transferase</keyword>
<evidence type="ECO:0000313" key="8">
    <source>
        <dbReference type="Proteomes" id="UP000494329"/>
    </source>
</evidence>
<protein>
    <recommendedName>
        <fullName evidence="3">Formylmethanofuran--tetrahydromethanopterin formyltransferase</fullName>
        <shortName evidence="3">Ftr</shortName>
        <ecNumber evidence="3">2.3.1.101</ecNumber>
    </recommendedName>
    <alternativeName>
        <fullName evidence="3">H4MPT formyltransferase</fullName>
    </alternativeName>
</protein>
<dbReference type="GO" id="GO:0046294">
    <property type="term" value="P:formaldehyde catabolic process"/>
    <property type="evidence" value="ECO:0007669"/>
    <property type="project" value="UniProtKB-UniRule"/>
</dbReference>
<evidence type="ECO:0000256" key="1">
    <source>
        <dbReference type="ARBA" id="ARBA00006770"/>
    </source>
</evidence>
<gene>
    <name evidence="7" type="primary">fhcD</name>
    <name evidence="3" type="synonym">ffsA</name>
    <name evidence="7" type="ORF">LMG29739_01835</name>
</gene>
<evidence type="ECO:0000256" key="2">
    <source>
        <dbReference type="ARBA" id="ARBA00022679"/>
    </source>
</evidence>
<feature type="domain" description="Formylmethanofuran: tetrahydromethanopterin formyltransferase Ftr N-terminal" evidence="5">
    <location>
        <begin position="1"/>
        <end position="150"/>
    </location>
</feature>
<evidence type="ECO:0000259" key="5">
    <source>
        <dbReference type="Pfam" id="PF01913"/>
    </source>
</evidence>
<accession>A0A6J5DM82</accession>
<keyword evidence="3 7" id="KW-0012">Acyltransferase</keyword>